<keyword evidence="1" id="KW-0175">Coiled coil</keyword>
<dbReference type="SUPFAM" id="SSF53448">
    <property type="entry name" value="Nucleotide-diphospho-sugar transferases"/>
    <property type="match status" value="1"/>
</dbReference>
<gene>
    <name evidence="3" type="ORF">GCM10010171_08870</name>
</gene>
<dbReference type="PANTHER" id="PTHR46656">
    <property type="entry name" value="PUTATIVE-RELATED"/>
    <property type="match status" value="1"/>
</dbReference>
<dbReference type="PANTHER" id="PTHR46656:SF3">
    <property type="entry name" value="PUTATIVE-RELATED"/>
    <property type="match status" value="1"/>
</dbReference>
<reference evidence="3" key="2">
    <citation type="submission" date="2020-09" db="EMBL/GenBank/DDBJ databases">
        <authorList>
            <person name="Sun Q."/>
            <person name="Ohkuma M."/>
        </authorList>
    </citation>
    <scope>NUCLEOTIDE SEQUENCE</scope>
    <source>
        <strain evidence="3">JCM 3276</strain>
    </source>
</reference>
<dbReference type="SUPFAM" id="SSF53756">
    <property type="entry name" value="UDP-Glycosyltransferase/glycogen phosphorylase"/>
    <property type="match status" value="1"/>
</dbReference>
<dbReference type="Gene3D" id="3.40.50.2000">
    <property type="entry name" value="Glycogen Phosphorylase B"/>
    <property type="match status" value="1"/>
</dbReference>
<dbReference type="NCBIfam" id="TIGR01444">
    <property type="entry name" value="fkbM_fam"/>
    <property type="match status" value="1"/>
</dbReference>
<organism evidence="3 4">
    <name type="scientific">Actinokineospora fastidiosa</name>
    <dbReference type="NCBI Taxonomy" id="1816"/>
    <lineage>
        <taxon>Bacteria</taxon>
        <taxon>Bacillati</taxon>
        <taxon>Actinomycetota</taxon>
        <taxon>Actinomycetes</taxon>
        <taxon>Pseudonocardiales</taxon>
        <taxon>Pseudonocardiaceae</taxon>
        <taxon>Actinokineospora</taxon>
    </lineage>
</organism>
<dbReference type="EMBL" id="BMRB01000001">
    <property type="protein sequence ID" value="GGS18563.1"/>
    <property type="molecule type" value="Genomic_DNA"/>
</dbReference>
<dbReference type="Gene3D" id="3.90.550.10">
    <property type="entry name" value="Spore Coat Polysaccharide Biosynthesis Protein SpsA, Chain A"/>
    <property type="match status" value="1"/>
</dbReference>
<feature type="domain" description="Methyltransferase FkbM" evidence="2">
    <location>
        <begin position="1010"/>
        <end position="1170"/>
    </location>
</feature>
<dbReference type="InterPro" id="IPR029044">
    <property type="entry name" value="Nucleotide-diphossugar_trans"/>
</dbReference>
<dbReference type="AlphaFoldDB" id="A0A918G4Z1"/>
<keyword evidence="4" id="KW-1185">Reference proteome</keyword>
<accession>A0A918G4Z1</accession>
<feature type="coiled-coil region" evidence="1">
    <location>
        <begin position="847"/>
        <end position="891"/>
    </location>
</feature>
<evidence type="ECO:0000259" key="2">
    <source>
        <dbReference type="Pfam" id="PF05050"/>
    </source>
</evidence>
<dbReference type="RefSeq" id="WP_189208958.1">
    <property type="nucleotide sequence ID" value="NZ_BMRB01000001.1"/>
</dbReference>
<evidence type="ECO:0000256" key="1">
    <source>
        <dbReference type="SAM" id="Coils"/>
    </source>
</evidence>
<dbReference type="InterPro" id="IPR006342">
    <property type="entry name" value="FkbM_mtfrase"/>
</dbReference>
<sequence>MADVTACTIVAANYLPAARVLAASYLEHHPGHRFVIGVVDADWDSVDDDGDLSVVGPARFGVDSADYPRMATAYSVTEMATAVKPYLLRELRAASQVVIYLDPDIRVFAPMPELAELATAHGIVLTPHFLEPLPRDGLEPTEAMVMGSGIFNLGFVATGPGSEPFLDFWAERLRQDAIVAPDRQLFTDQRWVDQVPALFGNHVLRDPGFNVAYWNAHERPVTVEDGILHAGGHVLRFFHFSGYRPEKPWLLSHHTPLRPRVRLSDNPTLRALCDEYAELLRAEGYGETLEAIRYGFAALPDGTKLTPTMRRMFRDAWIAAEKKGKPLPPAAFGETAEAFVKWLGEPADDQPADSASRLAAAIWAARADLRAAFPQPFGRDAESFRTWCRASGRVEENLPDWAVPAEQPPPAPPVDAPGVNVLGYLTAELGVGEMGRIVHDAIRAAGMPVAAVVEDRLVLNRTGLDAPETAGTPRYPVSLLCVNADQTEPVLAAHPEVGHQRYRIGLWAWELDHFPSELHRAFDLVDEVWTISEFCRAAIAAHAPVPVHAIPVPIRDPGPARTHARSGPVTFLFAFDYYSIAKRKNPYALVEAFRRAFPGDADVRLVIKTLNAEDHPDPAERLRVMAADDPRIEIVDRYLSVEELHELYASADCYVSLHRSEGFGLTVAEAMVRGLPVIATDYSGTAEFLTAETGWPIPWTKVAVGKEAGPYPPSARWAEPDVDAAAAAMRAVADDPAEAARRGAAAREHILRTRSMDAAAAWMRTRLTAAHAAWRDRQTGARPVDSDPLSPMRDARQALLWRPDTNTTSRLPLAPALRKAVLRAIDHYDVHQRTVLGELMGGVESTAATLHARLSRAEAELAAARETSARAERMIGEVDELRAMVTALAEQDPKTRAALGALSADVASLREAADRDHRGTYEMFAERDVRFDGAEARLVVREREVGALLDAARVRHAPIPSGTDVVVCDAGALLVPNDTVVRPWLVHNRSWESAEGRLLASLAGRGVFLDIGAHVGYHTLRVLGHAENVAGAIAVEANPDTAELLRRNVAVNTDPALVTVLACAAWDSTGEAVLVQADAGNSGDHRVRADGAGVRVPAVRLGDLPEVRDAVIGLVKVDLQGRDHRALAGLADVLRRDRPDVLCEYCPEAIEELGDDPIEVLAGYRALGFRPVVVDESGPGQVAVRGDADLVALAREAESGFVTLWLRPVST</sequence>
<dbReference type="SUPFAM" id="SSF53335">
    <property type="entry name" value="S-adenosyl-L-methionine-dependent methyltransferases"/>
    <property type="match status" value="1"/>
</dbReference>
<proteinExistence type="predicted"/>
<dbReference type="CDD" id="cd03801">
    <property type="entry name" value="GT4_PimA-like"/>
    <property type="match status" value="1"/>
</dbReference>
<comment type="caution">
    <text evidence="3">The sequence shown here is derived from an EMBL/GenBank/DDBJ whole genome shotgun (WGS) entry which is preliminary data.</text>
</comment>
<dbReference type="InterPro" id="IPR029063">
    <property type="entry name" value="SAM-dependent_MTases_sf"/>
</dbReference>
<evidence type="ECO:0000313" key="3">
    <source>
        <dbReference type="EMBL" id="GGS18563.1"/>
    </source>
</evidence>
<dbReference type="Pfam" id="PF05050">
    <property type="entry name" value="Methyltransf_21"/>
    <property type="match status" value="1"/>
</dbReference>
<dbReference type="Proteomes" id="UP000660680">
    <property type="component" value="Unassembled WGS sequence"/>
</dbReference>
<name>A0A918G4Z1_9PSEU</name>
<dbReference type="Gene3D" id="3.40.50.150">
    <property type="entry name" value="Vaccinia Virus protein VP39"/>
    <property type="match status" value="1"/>
</dbReference>
<evidence type="ECO:0000313" key="4">
    <source>
        <dbReference type="Proteomes" id="UP000660680"/>
    </source>
</evidence>
<reference evidence="3" key="1">
    <citation type="journal article" date="2014" name="Int. J. Syst. Evol. Microbiol.">
        <title>Complete genome sequence of Corynebacterium casei LMG S-19264T (=DSM 44701T), isolated from a smear-ripened cheese.</title>
        <authorList>
            <consortium name="US DOE Joint Genome Institute (JGI-PGF)"/>
            <person name="Walter F."/>
            <person name="Albersmeier A."/>
            <person name="Kalinowski J."/>
            <person name="Ruckert C."/>
        </authorList>
    </citation>
    <scope>NUCLEOTIDE SEQUENCE</scope>
    <source>
        <strain evidence="3">JCM 3276</strain>
    </source>
</reference>
<protein>
    <recommendedName>
        <fullName evidence="2">Methyltransferase FkbM domain-containing protein</fullName>
    </recommendedName>
</protein>
<dbReference type="Pfam" id="PF20706">
    <property type="entry name" value="GT4-conflict"/>
    <property type="match status" value="1"/>
</dbReference>